<dbReference type="OrthoDB" id="9813383at2"/>
<dbReference type="Pfam" id="PF04107">
    <property type="entry name" value="GCS2"/>
    <property type="match status" value="1"/>
</dbReference>
<dbReference type="InterPro" id="IPR006336">
    <property type="entry name" value="GCS2"/>
</dbReference>
<dbReference type="InterPro" id="IPR014746">
    <property type="entry name" value="Gln_synth/guanido_kin_cat_dom"/>
</dbReference>
<keyword evidence="7" id="KW-1185">Reference proteome</keyword>
<organism evidence="6 7">
    <name type="scientific">[Collinsella] massiliensis</name>
    <dbReference type="NCBI Taxonomy" id="1232426"/>
    <lineage>
        <taxon>Bacteria</taxon>
        <taxon>Bacillati</taxon>
        <taxon>Actinomycetota</taxon>
        <taxon>Coriobacteriia</taxon>
        <taxon>Coriobacteriales</taxon>
        <taxon>Coriobacteriaceae</taxon>
        <taxon>Enorma</taxon>
    </lineage>
</organism>
<evidence type="ECO:0000256" key="5">
    <source>
        <dbReference type="ARBA" id="ARBA00048819"/>
    </source>
</evidence>
<dbReference type="EC" id="6.3.2.2" evidence="1"/>
<comment type="catalytic activity">
    <reaction evidence="5">
        <text>L-cysteine + L-glutamate + ATP = gamma-L-glutamyl-L-cysteine + ADP + phosphate + H(+)</text>
        <dbReference type="Rhea" id="RHEA:13285"/>
        <dbReference type="ChEBI" id="CHEBI:15378"/>
        <dbReference type="ChEBI" id="CHEBI:29985"/>
        <dbReference type="ChEBI" id="CHEBI:30616"/>
        <dbReference type="ChEBI" id="CHEBI:35235"/>
        <dbReference type="ChEBI" id="CHEBI:43474"/>
        <dbReference type="ChEBI" id="CHEBI:58173"/>
        <dbReference type="ChEBI" id="CHEBI:456216"/>
        <dbReference type="EC" id="6.3.2.2"/>
    </reaction>
</comment>
<dbReference type="AlphaFoldDB" id="A0A1Y3XZC2"/>
<keyword evidence="4" id="KW-0067">ATP-binding</keyword>
<accession>A0A1Y3XZC2</accession>
<name>A0A1Y3XZC2_9ACTN</name>
<dbReference type="Proteomes" id="UP000195781">
    <property type="component" value="Unassembled WGS sequence"/>
</dbReference>
<evidence type="ECO:0000313" key="6">
    <source>
        <dbReference type="EMBL" id="OUN88459.1"/>
    </source>
</evidence>
<dbReference type="PANTHER" id="PTHR34378:SF1">
    <property type="entry name" value="GLUTAMATE--CYSTEINE LIGASE, CHLOROPLASTIC"/>
    <property type="match status" value="1"/>
</dbReference>
<evidence type="ECO:0000256" key="2">
    <source>
        <dbReference type="ARBA" id="ARBA00022598"/>
    </source>
</evidence>
<reference evidence="7" key="1">
    <citation type="submission" date="2017-04" db="EMBL/GenBank/DDBJ databases">
        <title>Function of individual gut microbiota members based on whole genome sequencing of pure cultures obtained from chicken caecum.</title>
        <authorList>
            <person name="Medvecky M."/>
            <person name="Cejkova D."/>
            <person name="Polansky O."/>
            <person name="Karasova D."/>
            <person name="Kubasova T."/>
            <person name="Cizek A."/>
            <person name="Rychlik I."/>
        </authorList>
    </citation>
    <scope>NUCLEOTIDE SEQUENCE [LARGE SCALE GENOMIC DNA]</scope>
    <source>
        <strain evidence="7">An5</strain>
    </source>
</reference>
<dbReference type="GO" id="GO:0005524">
    <property type="term" value="F:ATP binding"/>
    <property type="evidence" value="ECO:0007669"/>
    <property type="project" value="UniProtKB-KW"/>
</dbReference>
<protein>
    <recommendedName>
        <fullName evidence="1">glutamate--cysteine ligase</fullName>
        <ecNumber evidence="1">6.3.2.2</ecNumber>
    </recommendedName>
</protein>
<evidence type="ECO:0000313" key="7">
    <source>
        <dbReference type="Proteomes" id="UP000195781"/>
    </source>
</evidence>
<dbReference type="GO" id="GO:0004357">
    <property type="term" value="F:glutamate-cysteine ligase activity"/>
    <property type="evidence" value="ECO:0007669"/>
    <property type="project" value="UniProtKB-EC"/>
</dbReference>
<gene>
    <name evidence="6" type="ORF">B5G02_06690</name>
</gene>
<evidence type="ECO:0000256" key="4">
    <source>
        <dbReference type="ARBA" id="ARBA00022840"/>
    </source>
</evidence>
<dbReference type="InterPro" id="IPR035434">
    <property type="entry name" value="GCL_bact_plant"/>
</dbReference>
<dbReference type="RefSeq" id="WP_094335668.1">
    <property type="nucleotide sequence ID" value="NZ_NFIE01000013.1"/>
</dbReference>
<evidence type="ECO:0000256" key="1">
    <source>
        <dbReference type="ARBA" id="ARBA00012220"/>
    </source>
</evidence>
<proteinExistence type="predicted"/>
<dbReference type="EMBL" id="NFIE01000013">
    <property type="protein sequence ID" value="OUN88459.1"/>
    <property type="molecule type" value="Genomic_DNA"/>
</dbReference>
<dbReference type="SUPFAM" id="SSF55931">
    <property type="entry name" value="Glutamine synthetase/guanido kinase"/>
    <property type="match status" value="1"/>
</dbReference>
<dbReference type="GO" id="GO:0006750">
    <property type="term" value="P:glutathione biosynthetic process"/>
    <property type="evidence" value="ECO:0007669"/>
    <property type="project" value="InterPro"/>
</dbReference>
<keyword evidence="2 6" id="KW-0436">Ligase</keyword>
<dbReference type="PANTHER" id="PTHR34378">
    <property type="entry name" value="GLUTAMATE--CYSTEINE LIGASE, CHLOROPLASTIC"/>
    <property type="match status" value="1"/>
</dbReference>
<sequence>MTSTPSATIPTFTGSFRENLEALVGVLESGDKDPAGKKIGFELERILIDRAGATVPFTGEHGVGALLEELARDRSEDERVLIDGHLLGLSYRVETATEPVAVSVSLEPAAQLEISAGPAHSVQALYEAVCAFDAEVERACATIGLDARLVPVGYNPVVSSPLDLELIPKERYRDMDAYLSRRGRYARDMMRCTASTQVSLDYEDEADCARIYRLATLLGPVFAFLFDNAPMFRGKPSAGMARSRIWHHVDVDRCGIVPGALEGLSFEDYILWVSNVKPILFTDAHHVTVATGDRYSRDIMSERPLAASELMHLLSMVFPNVRLKGFVELREMDSLPPRLAAACTSFTGALFYDKCLEAKLADRLAARLPHGFEGVDENDAVVARLHLEEQGWDAAVYGMPVTELVDALVAIAHENVALGAGCTGVGSDATVPVLQTTDTAAAFDLEGIELLAQMWGERRLPRDSALEL</sequence>
<dbReference type="Gene3D" id="3.30.590.20">
    <property type="match status" value="1"/>
</dbReference>
<keyword evidence="3" id="KW-0547">Nucleotide-binding</keyword>
<comment type="caution">
    <text evidence="6">The sequence shown here is derived from an EMBL/GenBank/DDBJ whole genome shotgun (WGS) entry which is preliminary data.</text>
</comment>
<evidence type="ECO:0000256" key="3">
    <source>
        <dbReference type="ARBA" id="ARBA00022741"/>
    </source>
</evidence>